<evidence type="ECO:0000259" key="4">
    <source>
        <dbReference type="SMART" id="SM00670"/>
    </source>
</evidence>
<keyword evidence="6" id="KW-1185">Reference proteome</keyword>
<feature type="compositionally biased region" description="Basic and acidic residues" evidence="3">
    <location>
        <begin position="76"/>
        <end position="91"/>
    </location>
</feature>
<dbReference type="PANTHER" id="PTHR16161">
    <property type="entry name" value="TRANSCRIPTIONAL PROTEIN SWT1"/>
    <property type="match status" value="1"/>
</dbReference>
<gene>
    <name evidence="5" type="ORF">MATL_G00024930</name>
</gene>
<feature type="region of interest" description="Disordered" evidence="3">
    <location>
        <begin position="1"/>
        <end position="348"/>
    </location>
</feature>
<dbReference type="SUPFAM" id="SSF88723">
    <property type="entry name" value="PIN domain-like"/>
    <property type="match status" value="1"/>
</dbReference>
<feature type="compositionally biased region" description="Polar residues" evidence="3">
    <location>
        <begin position="202"/>
        <end position="215"/>
    </location>
</feature>
<dbReference type="EMBL" id="JAFDVH010000002">
    <property type="protein sequence ID" value="KAG7487578.1"/>
    <property type="molecule type" value="Genomic_DNA"/>
</dbReference>
<comment type="caution">
    <text evidence="5">The sequence shown here is derived from an EMBL/GenBank/DDBJ whole genome shotgun (WGS) entry which is preliminary data.</text>
</comment>
<reference evidence="5" key="1">
    <citation type="submission" date="2021-01" db="EMBL/GenBank/DDBJ databases">
        <authorList>
            <person name="Zahm M."/>
            <person name="Roques C."/>
            <person name="Cabau C."/>
            <person name="Klopp C."/>
            <person name="Donnadieu C."/>
            <person name="Jouanno E."/>
            <person name="Lampietro C."/>
            <person name="Louis A."/>
            <person name="Herpin A."/>
            <person name="Echchiki A."/>
            <person name="Berthelot C."/>
            <person name="Parey E."/>
            <person name="Roest-Crollius H."/>
            <person name="Braasch I."/>
            <person name="Postlethwait J."/>
            <person name="Bobe J."/>
            <person name="Montfort J."/>
            <person name="Bouchez O."/>
            <person name="Begum T."/>
            <person name="Mejri S."/>
            <person name="Adams A."/>
            <person name="Chen W.-J."/>
            <person name="Guiguen Y."/>
        </authorList>
    </citation>
    <scope>NUCLEOTIDE SEQUENCE</scope>
    <source>
        <strain evidence="5">YG-15Mar2019-1</strain>
        <tissue evidence="5">Brain</tissue>
    </source>
</reference>
<accession>A0A9D3QHH6</accession>
<dbReference type="FunFam" id="3.40.50.1010:FF:000012">
    <property type="entry name" value="SWT1, RNA endoribonuclease homolog"/>
    <property type="match status" value="1"/>
</dbReference>
<proteinExistence type="inferred from homology"/>
<feature type="compositionally biased region" description="Polar residues" evidence="3">
    <location>
        <begin position="120"/>
        <end position="134"/>
    </location>
</feature>
<dbReference type="InterPro" id="IPR002716">
    <property type="entry name" value="PIN_dom"/>
</dbReference>
<feature type="compositionally biased region" description="Basic and acidic residues" evidence="3">
    <location>
        <begin position="29"/>
        <end position="53"/>
    </location>
</feature>
<organism evidence="5 6">
    <name type="scientific">Megalops atlanticus</name>
    <name type="common">Tarpon</name>
    <name type="synonym">Clupea gigantea</name>
    <dbReference type="NCBI Taxonomy" id="7932"/>
    <lineage>
        <taxon>Eukaryota</taxon>
        <taxon>Metazoa</taxon>
        <taxon>Chordata</taxon>
        <taxon>Craniata</taxon>
        <taxon>Vertebrata</taxon>
        <taxon>Euteleostomi</taxon>
        <taxon>Actinopterygii</taxon>
        <taxon>Neopterygii</taxon>
        <taxon>Teleostei</taxon>
        <taxon>Elopiformes</taxon>
        <taxon>Megalopidae</taxon>
        <taxon>Megalops</taxon>
    </lineage>
</organism>
<evidence type="ECO:0000313" key="5">
    <source>
        <dbReference type="EMBL" id="KAG7487578.1"/>
    </source>
</evidence>
<feature type="compositionally biased region" description="Basic residues" evidence="3">
    <location>
        <begin position="8"/>
        <end position="22"/>
    </location>
</feature>
<feature type="compositionally biased region" description="Polar residues" evidence="3">
    <location>
        <begin position="305"/>
        <end position="316"/>
    </location>
</feature>
<sequence length="929" mass="102566">MEGAFVKMSKKKAKKKKQKRERKGSSSSAREDDDKLCHEKDCKRRKTSEEKHSSISNVRSIHDEEKKRKMVFSPSPKKDTSETSSGKDRQYKKAVYRLSTVIPSDRDRDHRKDVGEKPSKSGSASIHVNASKTSHWYARGPLKPASGGVSVGTGLSQELQEKKRQLVKRQSREVESYCPSQGKSTHKRSSDPRKPPAALEKASTSDTNISISKVVTQGRPGHAESSKPSGSGQEEKPHFKPLERFSFKIPKKTNLVTNRSELWEGSSRRDGKAGITKRSSGSGQHPRVENVVSEYTFSDKKSAEQARQSSERNPTATHPGRVISPPTERPQEAKEVCPGVDNHGRTDSNIITSSKETVTSRVFSEAAETGDKDQEMQLMEELHLARSQRRLEVNVVESYGELTCMDIDPPENITTLSLNKGHQDILIILDTNILLSHLDFVKRMRSHGLGALGFPIILIPWVVMQELDALKSGKLSSDVVHKARPAVHFIYTSLKNQEPRLWGQSMQQAARGFYGLNAESNDDRVLQCCLQYQGLYPGVTLILCTNDKNLCSKALLSGVKAVSKADLVSEVERLESQPNTHQAFPVSVPPQPAEDGKATGTENESEHKRRPAAEEVCEVSASVSILEEALQGALSQVLETEMKAAFGDLWLEVVFVKPPWTLNDLLLCFKKHWIAVFGNVIQRGLLNSVEYLSESLCKGKTMDRCSTKLAVRQACDLLLAFSCRSDYGGHLAKSLSALELLLQEAPQLDKAVQETSGDHALASSDGDILMTVEEGVTDPQPLYQEVWAVFENIWNNVCQASSAVFAAVRFIPGVSESSLPSGGPPPSEEALSYLQKLTTVVRQLVESIQRVLSSNSCFEDVQSLLTFINTSEIATVKPSFTAKDLFDCFSQQEYREKLRVGGSQLVDLSLSLERCASAVASRAGSSSWP</sequence>
<feature type="region of interest" description="Disordered" evidence="3">
    <location>
        <begin position="574"/>
        <end position="611"/>
    </location>
</feature>
<protein>
    <recommendedName>
        <fullName evidence="2">Transcriptional protein SWT1</fullName>
    </recommendedName>
</protein>
<dbReference type="CDD" id="cd18727">
    <property type="entry name" value="PIN_Swt1-like"/>
    <property type="match status" value="1"/>
</dbReference>
<comment type="similarity">
    <text evidence="1">Belongs to the SWT1 family.</text>
</comment>
<dbReference type="GO" id="GO:0005634">
    <property type="term" value="C:nucleus"/>
    <property type="evidence" value="ECO:0007669"/>
    <property type="project" value="TreeGrafter"/>
</dbReference>
<feature type="compositionally biased region" description="Basic and acidic residues" evidence="3">
    <location>
        <begin position="159"/>
        <end position="175"/>
    </location>
</feature>
<dbReference type="InterPro" id="IPR052626">
    <property type="entry name" value="SWT1_Regulator"/>
</dbReference>
<feature type="compositionally biased region" description="Basic and acidic residues" evidence="3">
    <location>
        <begin position="104"/>
        <end position="119"/>
    </location>
</feature>
<dbReference type="AlphaFoldDB" id="A0A9D3QHH6"/>
<dbReference type="OrthoDB" id="548295at2759"/>
<dbReference type="Proteomes" id="UP001046870">
    <property type="component" value="Chromosome 2"/>
</dbReference>
<name>A0A9D3QHH6_MEGAT</name>
<dbReference type="Pfam" id="PF13638">
    <property type="entry name" value="PIN_4"/>
    <property type="match status" value="1"/>
</dbReference>
<dbReference type="SMART" id="SM00670">
    <property type="entry name" value="PINc"/>
    <property type="match status" value="1"/>
</dbReference>
<feature type="compositionally biased region" description="Basic and acidic residues" evidence="3">
    <location>
        <begin position="233"/>
        <end position="246"/>
    </location>
</feature>
<dbReference type="PANTHER" id="PTHR16161:SF0">
    <property type="entry name" value="TRANSCRIPTIONAL PROTEIN SWT1"/>
    <property type="match status" value="1"/>
</dbReference>
<feature type="domain" description="PIN" evidence="4">
    <location>
        <begin position="425"/>
        <end position="552"/>
    </location>
</feature>
<evidence type="ECO:0000256" key="2">
    <source>
        <dbReference type="ARBA" id="ARBA00074620"/>
    </source>
</evidence>
<evidence type="ECO:0000256" key="3">
    <source>
        <dbReference type="SAM" id="MobiDB-lite"/>
    </source>
</evidence>
<dbReference type="InterPro" id="IPR029060">
    <property type="entry name" value="PIN-like_dom_sf"/>
</dbReference>
<dbReference type="Gene3D" id="3.40.50.1010">
    <property type="entry name" value="5'-nuclease"/>
    <property type="match status" value="1"/>
</dbReference>
<evidence type="ECO:0000313" key="6">
    <source>
        <dbReference type="Proteomes" id="UP001046870"/>
    </source>
</evidence>
<evidence type="ECO:0000256" key="1">
    <source>
        <dbReference type="ARBA" id="ARBA00060839"/>
    </source>
</evidence>